<dbReference type="Gramene" id="C.cajan_21096.t">
    <property type="protein sequence ID" value="C.cajan_21096.t.cds1"/>
    <property type="gene ID" value="C.cajan_21096"/>
</dbReference>
<sequence>MGDVFYGNDDHREINDCIFKQDVMESMTTQRKSKDLKRSRQNKNCFNLRCFEFLTLLRAFVNF</sequence>
<protein>
    <submittedName>
        <fullName evidence="1">Uncharacterized protein</fullName>
    </submittedName>
</protein>
<evidence type="ECO:0000313" key="2">
    <source>
        <dbReference type="Proteomes" id="UP000075243"/>
    </source>
</evidence>
<evidence type="ECO:0000313" key="1">
    <source>
        <dbReference type="EMBL" id="KYP68108.1"/>
    </source>
</evidence>
<gene>
    <name evidence="1" type="ORF">KK1_021725</name>
</gene>
<accession>A0A151TM50</accession>
<proteinExistence type="predicted"/>
<dbReference type="Proteomes" id="UP000075243">
    <property type="component" value="Chromosome 4"/>
</dbReference>
<keyword evidence="2" id="KW-1185">Reference proteome</keyword>
<dbReference type="EMBL" id="CM003606">
    <property type="protein sequence ID" value="KYP68108.1"/>
    <property type="molecule type" value="Genomic_DNA"/>
</dbReference>
<organism evidence="1 2">
    <name type="scientific">Cajanus cajan</name>
    <name type="common">Pigeon pea</name>
    <name type="synonym">Cajanus indicus</name>
    <dbReference type="NCBI Taxonomy" id="3821"/>
    <lineage>
        <taxon>Eukaryota</taxon>
        <taxon>Viridiplantae</taxon>
        <taxon>Streptophyta</taxon>
        <taxon>Embryophyta</taxon>
        <taxon>Tracheophyta</taxon>
        <taxon>Spermatophyta</taxon>
        <taxon>Magnoliopsida</taxon>
        <taxon>eudicotyledons</taxon>
        <taxon>Gunneridae</taxon>
        <taxon>Pentapetalae</taxon>
        <taxon>rosids</taxon>
        <taxon>fabids</taxon>
        <taxon>Fabales</taxon>
        <taxon>Fabaceae</taxon>
        <taxon>Papilionoideae</taxon>
        <taxon>50 kb inversion clade</taxon>
        <taxon>NPAAA clade</taxon>
        <taxon>indigoferoid/millettioid clade</taxon>
        <taxon>Phaseoleae</taxon>
        <taxon>Cajanus</taxon>
    </lineage>
</organism>
<name>A0A151TM50_CAJCA</name>
<dbReference type="OMA" id="HREINDC"/>
<reference evidence="1 2" key="1">
    <citation type="journal article" date="2012" name="Nat. Biotechnol.">
        <title>Draft genome sequence of pigeonpea (Cajanus cajan), an orphan legume crop of resource-poor farmers.</title>
        <authorList>
            <person name="Varshney R.K."/>
            <person name="Chen W."/>
            <person name="Li Y."/>
            <person name="Bharti A.K."/>
            <person name="Saxena R.K."/>
            <person name="Schlueter J.A."/>
            <person name="Donoghue M.T."/>
            <person name="Azam S."/>
            <person name="Fan G."/>
            <person name="Whaley A.M."/>
            <person name="Farmer A.D."/>
            <person name="Sheridan J."/>
            <person name="Iwata A."/>
            <person name="Tuteja R."/>
            <person name="Penmetsa R.V."/>
            <person name="Wu W."/>
            <person name="Upadhyaya H.D."/>
            <person name="Yang S.P."/>
            <person name="Shah T."/>
            <person name="Saxena K.B."/>
            <person name="Michael T."/>
            <person name="McCombie W.R."/>
            <person name="Yang B."/>
            <person name="Zhang G."/>
            <person name="Yang H."/>
            <person name="Wang J."/>
            <person name="Spillane C."/>
            <person name="Cook D.R."/>
            <person name="May G.D."/>
            <person name="Xu X."/>
            <person name="Jackson S.A."/>
        </authorList>
    </citation>
    <scope>NUCLEOTIDE SEQUENCE [LARGE SCALE GENOMIC DNA]</scope>
    <source>
        <strain evidence="2">cv. Asha</strain>
    </source>
</reference>
<dbReference type="AlphaFoldDB" id="A0A151TM50"/>